<reference evidence="1 2" key="2">
    <citation type="journal article" date="2022" name="Mol. Ecol. Resour.">
        <title>The genomes of chicory, endive, great burdock and yacon provide insights into Asteraceae paleo-polyploidization history and plant inulin production.</title>
        <authorList>
            <person name="Fan W."/>
            <person name="Wang S."/>
            <person name="Wang H."/>
            <person name="Wang A."/>
            <person name="Jiang F."/>
            <person name="Liu H."/>
            <person name="Zhao H."/>
            <person name="Xu D."/>
            <person name="Zhang Y."/>
        </authorList>
    </citation>
    <scope>NUCLEOTIDE SEQUENCE [LARGE SCALE GENOMIC DNA]</scope>
    <source>
        <strain evidence="2">cv. Yunnan</strain>
        <tissue evidence="1">Leaves</tissue>
    </source>
</reference>
<evidence type="ECO:0000313" key="2">
    <source>
        <dbReference type="Proteomes" id="UP001056120"/>
    </source>
</evidence>
<comment type="caution">
    <text evidence="1">The sequence shown here is derived from an EMBL/GenBank/DDBJ whole genome shotgun (WGS) entry which is preliminary data.</text>
</comment>
<evidence type="ECO:0000313" key="1">
    <source>
        <dbReference type="EMBL" id="KAI3774020.1"/>
    </source>
</evidence>
<keyword evidence="2" id="KW-1185">Reference proteome</keyword>
<dbReference type="Proteomes" id="UP001056120">
    <property type="component" value="Linkage Group LG16"/>
</dbReference>
<sequence>MENSLRAQRSPDMATETIASIRPGRSGAIIEVRVIRKWVFSSRPDEPWYLFVDRNGDAIQDFAAKIDKDNIDARLSMMPCYQIDSYVCRATRPGMRTVRHDATLKIGKATTIIPVNDNESILHYYFEFQPYAALNNRINDNSVLTDYIGTVESKFDGTTTHNDPYLRVIFRNERDHIGVLPSTSSQAHQLTAAPTVQTEITLVVLAQKEISDLSGSTFVCDASITQFAEGMPCLYAACPTCQMTIDRSDDKWACATDGITETPKYMFRLFTTIDDDTGTTNVTIFDKIAKQLLEKDAYDMVIKEGYDILQVIPPPILLLRGQTKKFHLRGPQHRRYRCIIFTVSKLSDVTIHEQEKLLKSTLETPKSSDLQCKTQETPANSSFLSEKTDSGCKPSQK</sequence>
<dbReference type="EMBL" id="CM042033">
    <property type="protein sequence ID" value="KAI3774020.1"/>
    <property type="molecule type" value="Genomic_DNA"/>
</dbReference>
<reference evidence="2" key="1">
    <citation type="journal article" date="2022" name="Mol. Ecol. Resour.">
        <title>The genomes of chicory, endive, great burdock and yacon provide insights into Asteraceae palaeo-polyploidization history and plant inulin production.</title>
        <authorList>
            <person name="Fan W."/>
            <person name="Wang S."/>
            <person name="Wang H."/>
            <person name="Wang A."/>
            <person name="Jiang F."/>
            <person name="Liu H."/>
            <person name="Zhao H."/>
            <person name="Xu D."/>
            <person name="Zhang Y."/>
        </authorList>
    </citation>
    <scope>NUCLEOTIDE SEQUENCE [LARGE SCALE GENOMIC DNA]</scope>
    <source>
        <strain evidence="2">cv. Yunnan</strain>
    </source>
</reference>
<accession>A0ACB9FT70</accession>
<gene>
    <name evidence="1" type="ORF">L1987_48562</name>
</gene>
<protein>
    <submittedName>
        <fullName evidence="1">Uncharacterized protein</fullName>
    </submittedName>
</protein>
<organism evidence="1 2">
    <name type="scientific">Smallanthus sonchifolius</name>
    <dbReference type="NCBI Taxonomy" id="185202"/>
    <lineage>
        <taxon>Eukaryota</taxon>
        <taxon>Viridiplantae</taxon>
        <taxon>Streptophyta</taxon>
        <taxon>Embryophyta</taxon>
        <taxon>Tracheophyta</taxon>
        <taxon>Spermatophyta</taxon>
        <taxon>Magnoliopsida</taxon>
        <taxon>eudicotyledons</taxon>
        <taxon>Gunneridae</taxon>
        <taxon>Pentapetalae</taxon>
        <taxon>asterids</taxon>
        <taxon>campanulids</taxon>
        <taxon>Asterales</taxon>
        <taxon>Asteraceae</taxon>
        <taxon>Asteroideae</taxon>
        <taxon>Heliantheae alliance</taxon>
        <taxon>Millerieae</taxon>
        <taxon>Smallanthus</taxon>
    </lineage>
</organism>
<name>A0ACB9FT70_9ASTR</name>
<proteinExistence type="predicted"/>